<dbReference type="OrthoDB" id="9798122at2"/>
<dbReference type="InterPro" id="IPR029058">
    <property type="entry name" value="AB_hydrolase_fold"/>
</dbReference>
<dbReference type="AlphaFoldDB" id="A0A316FIS4"/>
<feature type="region of interest" description="Disordered" evidence="1">
    <location>
        <begin position="434"/>
        <end position="455"/>
    </location>
</feature>
<comment type="caution">
    <text evidence="3">The sequence shown here is derived from an EMBL/GenBank/DDBJ whole genome shotgun (WGS) entry which is preliminary data.</text>
</comment>
<feature type="chain" id="PRO_5016262308" evidence="2">
    <location>
        <begin position="29"/>
        <end position="464"/>
    </location>
</feature>
<dbReference type="GO" id="GO:0016042">
    <property type="term" value="P:lipid catabolic process"/>
    <property type="evidence" value="ECO:0007669"/>
    <property type="project" value="InterPro"/>
</dbReference>
<protein>
    <submittedName>
        <fullName evidence="3">Secretory lipase</fullName>
    </submittedName>
</protein>
<dbReference type="RefSeq" id="WP_109593721.1">
    <property type="nucleotide sequence ID" value="NZ_BONA01000043.1"/>
</dbReference>
<keyword evidence="2" id="KW-0732">Signal</keyword>
<dbReference type="Proteomes" id="UP000245697">
    <property type="component" value="Unassembled WGS sequence"/>
</dbReference>
<proteinExistence type="predicted"/>
<name>A0A316FIS4_9ACTN</name>
<gene>
    <name evidence="3" type="ORF">BC793_107236</name>
</gene>
<evidence type="ECO:0000256" key="2">
    <source>
        <dbReference type="SAM" id="SignalP"/>
    </source>
</evidence>
<sequence>MSVRIRFSVSLIAASLIAVAGTALPAQAAVTSRGVTIPEFYTPPATLPAADGALVRTEPLPLALALPGIDGTLPGRATRIMYKSTDSAGNPVAVTGAYLEPAAAWKGTRPLVVLAPGTMGQGDQCSTSLALQRGLVLGADDGQTTVSIGYEVLAIYRLLAKGVAVVQTDYPGLGTTDRLHTYVNRVDSGHAVLDAARAARAVPGASVTATSPVGLYGYSQGGGAVASAAELQSAYAPDVPVTATYAGAPPADLAAVTKAIDGSELLGALGWSVNGFAQAEPGLQPLLDRYLSASGRAVLKDLSTMCVGDAILAYAGRRSTAWTTGGLSVTDVINAEPVLRAYIGRQLIGTRKPAGVVRVATGVFDNLVPHGQARTLASSWCRLGGSVVYAPVTLPWTVSPLLNHFGPLLTDQGTAVDWLTRHLAGSSAQSSAAKSGAAKSGAAQSSKAQSSAAGNNCALMPLLP</sequence>
<evidence type="ECO:0000313" key="4">
    <source>
        <dbReference type="Proteomes" id="UP000245697"/>
    </source>
</evidence>
<dbReference type="SUPFAM" id="SSF53474">
    <property type="entry name" value="alpha/beta-Hydrolases"/>
    <property type="match status" value="1"/>
</dbReference>
<dbReference type="PIRSF" id="PIRSF029171">
    <property type="entry name" value="Esterase_LipA"/>
    <property type="match status" value="1"/>
</dbReference>
<organism evidence="3 4">
    <name type="scientific">Actinoplanes xinjiangensis</name>
    <dbReference type="NCBI Taxonomy" id="512350"/>
    <lineage>
        <taxon>Bacteria</taxon>
        <taxon>Bacillati</taxon>
        <taxon>Actinomycetota</taxon>
        <taxon>Actinomycetes</taxon>
        <taxon>Micromonosporales</taxon>
        <taxon>Micromonosporaceae</taxon>
        <taxon>Actinoplanes</taxon>
    </lineage>
</organism>
<evidence type="ECO:0000313" key="3">
    <source>
        <dbReference type="EMBL" id="PWK47626.1"/>
    </source>
</evidence>
<keyword evidence="4" id="KW-1185">Reference proteome</keyword>
<dbReference type="Pfam" id="PF03583">
    <property type="entry name" value="LIP"/>
    <property type="match status" value="1"/>
</dbReference>
<dbReference type="Gene3D" id="1.10.260.130">
    <property type="match status" value="1"/>
</dbReference>
<evidence type="ECO:0000256" key="1">
    <source>
        <dbReference type="SAM" id="MobiDB-lite"/>
    </source>
</evidence>
<dbReference type="InterPro" id="IPR005152">
    <property type="entry name" value="Lipase_secreted"/>
</dbReference>
<dbReference type="GO" id="GO:0004806">
    <property type="term" value="F:triacylglycerol lipase activity"/>
    <property type="evidence" value="ECO:0007669"/>
    <property type="project" value="InterPro"/>
</dbReference>
<feature type="compositionally biased region" description="Low complexity" evidence="1">
    <location>
        <begin position="434"/>
        <end position="453"/>
    </location>
</feature>
<accession>A0A316FIS4</accession>
<dbReference type="PANTHER" id="PTHR34853:SF1">
    <property type="entry name" value="LIPASE 5"/>
    <property type="match status" value="1"/>
</dbReference>
<reference evidence="3 4" key="1">
    <citation type="submission" date="2018-05" db="EMBL/GenBank/DDBJ databases">
        <title>Genomic Encyclopedia of Archaeal and Bacterial Type Strains, Phase II (KMG-II): from individual species to whole genera.</title>
        <authorList>
            <person name="Goeker M."/>
        </authorList>
    </citation>
    <scope>NUCLEOTIDE SEQUENCE [LARGE SCALE GENOMIC DNA]</scope>
    <source>
        <strain evidence="3 4">DSM 45184</strain>
    </source>
</reference>
<dbReference type="Gene3D" id="3.40.50.1820">
    <property type="entry name" value="alpha/beta hydrolase"/>
    <property type="match status" value="1"/>
</dbReference>
<feature type="signal peptide" evidence="2">
    <location>
        <begin position="1"/>
        <end position="28"/>
    </location>
</feature>
<dbReference type="PANTHER" id="PTHR34853">
    <property type="match status" value="1"/>
</dbReference>
<dbReference type="EMBL" id="QGGR01000007">
    <property type="protein sequence ID" value="PWK47626.1"/>
    <property type="molecule type" value="Genomic_DNA"/>
</dbReference>